<dbReference type="PANTHER" id="PTHR48022:SF25">
    <property type="entry name" value="QUINATE TRANSPORTER, PUTATIVE (AFU_ORTHOLOGUE AFUA_5G12950)-RELATED"/>
    <property type="match status" value="1"/>
</dbReference>
<dbReference type="Gene3D" id="1.20.1250.20">
    <property type="entry name" value="MFS general substrate transporter like domains"/>
    <property type="match status" value="1"/>
</dbReference>
<dbReference type="InterPro" id="IPR050360">
    <property type="entry name" value="MFS_Sugar_Transporters"/>
</dbReference>
<evidence type="ECO:0000256" key="9">
    <source>
        <dbReference type="SAM" id="Phobius"/>
    </source>
</evidence>
<evidence type="ECO:0000259" key="10">
    <source>
        <dbReference type="PROSITE" id="PS50850"/>
    </source>
</evidence>
<evidence type="ECO:0000256" key="5">
    <source>
        <dbReference type="ARBA" id="ARBA00022989"/>
    </source>
</evidence>
<dbReference type="Proteomes" id="UP000308133">
    <property type="component" value="Unassembled WGS sequence"/>
</dbReference>
<comment type="caution">
    <text evidence="11">The sequence shown here is derived from an EMBL/GenBank/DDBJ whole genome shotgun (WGS) entry which is preliminary data.</text>
</comment>
<evidence type="ECO:0000256" key="1">
    <source>
        <dbReference type="ARBA" id="ARBA00004141"/>
    </source>
</evidence>
<protein>
    <submittedName>
        <fullName evidence="11">Sugar transporter-like protein 8</fullName>
    </submittedName>
</protein>
<feature type="transmembrane region" description="Helical" evidence="9">
    <location>
        <begin position="206"/>
        <end position="227"/>
    </location>
</feature>
<keyword evidence="4 9" id="KW-0812">Transmembrane</keyword>
<feature type="domain" description="Major facilitator superfamily (MFS) profile" evidence="10">
    <location>
        <begin position="42"/>
        <end position="487"/>
    </location>
</feature>
<feature type="transmembrane region" description="Helical" evidence="9">
    <location>
        <begin position="40"/>
        <end position="66"/>
    </location>
</feature>
<feature type="transmembrane region" description="Helical" evidence="9">
    <location>
        <begin position="294"/>
        <end position="315"/>
    </location>
</feature>
<evidence type="ECO:0000313" key="11">
    <source>
        <dbReference type="EMBL" id="TKX25987.1"/>
    </source>
</evidence>
<feature type="transmembrane region" description="Helical" evidence="9">
    <location>
        <begin position="86"/>
        <end position="106"/>
    </location>
</feature>
<gene>
    <name evidence="11" type="ORF">C1H76_1834</name>
</gene>
<feature type="compositionally biased region" description="Basic and acidic residues" evidence="8">
    <location>
        <begin position="501"/>
        <end position="521"/>
    </location>
</feature>
<evidence type="ECO:0000256" key="8">
    <source>
        <dbReference type="SAM" id="MobiDB-lite"/>
    </source>
</evidence>
<dbReference type="InterPro" id="IPR005828">
    <property type="entry name" value="MFS_sugar_transport-like"/>
</dbReference>
<feature type="region of interest" description="Disordered" evidence="8">
    <location>
        <begin position="500"/>
        <end position="521"/>
    </location>
</feature>
<dbReference type="InterPro" id="IPR020846">
    <property type="entry name" value="MFS_dom"/>
</dbReference>
<comment type="subcellular location">
    <subcellularLocation>
        <location evidence="1">Membrane</location>
        <topology evidence="1">Multi-pass membrane protein</topology>
    </subcellularLocation>
</comment>
<evidence type="ECO:0000256" key="4">
    <source>
        <dbReference type="ARBA" id="ARBA00022692"/>
    </source>
</evidence>
<feature type="transmembrane region" description="Helical" evidence="9">
    <location>
        <begin position="331"/>
        <end position="354"/>
    </location>
</feature>
<dbReference type="NCBIfam" id="TIGR00879">
    <property type="entry name" value="SP"/>
    <property type="match status" value="1"/>
</dbReference>
<dbReference type="SUPFAM" id="SSF103473">
    <property type="entry name" value="MFS general substrate transporter"/>
    <property type="match status" value="1"/>
</dbReference>
<feature type="transmembrane region" description="Helical" evidence="9">
    <location>
        <begin position="393"/>
        <end position="414"/>
    </location>
</feature>
<feature type="transmembrane region" description="Helical" evidence="9">
    <location>
        <begin position="435"/>
        <end position="457"/>
    </location>
</feature>
<dbReference type="InterPro" id="IPR036259">
    <property type="entry name" value="MFS_trans_sf"/>
</dbReference>
<evidence type="ECO:0000256" key="3">
    <source>
        <dbReference type="ARBA" id="ARBA00022448"/>
    </source>
</evidence>
<accession>A0A4U7BDA8</accession>
<dbReference type="GO" id="GO:0005351">
    <property type="term" value="F:carbohydrate:proton symporter activity"/>
    <property type="evidence" value="ECO:0007669"/>
    <property type="project" value="TreeGrafter"/>
</dbReference>
<evidence type="ECO:0000256" key="6">
    <source>
        <dbReference type="ARBA" id="ARBA00023136"/>
    </source>
</evidence>
<proteinExistence type="inferred from homology"/>
<evidence type="ECO:0000313" key="12">
    <source>
        <dbReference type="Proteomes" id="UP000308133"/>
    </source>
</evidence>
<dbReference type="PROSITE" id="PS50850">
    <property type="entry name" value="MFS"/>
    <property type="match status" value="1"/>
</dbReference>
<feature type="transmembrane region" description="Helical" evidence="9">
    <location>
        <begin position="137"/>
        <end position="161"/>
    </location>
</feature>
<feature type="transmembrane region" description="Helical" evidence="9">
    <location>
        <begin position="173"/>
        <end position="191"/>
    </location>
</feature>
<sequence>MDDPDSDLDSPSTSLLHQSHNNEIMGKLDDLTTQGKLRAYWLGFVVCIGGFLFGYDSGIIGGVLTLTSFQRDFEYTTKQSTRVSSLAVSLQNLGAFVSCFLIFPLTRKYGRKPAIIGSAILFCLGALMQTINHHSLAVFYIFRVVAGLGLGASSVIVPMYSSEMSPKQLRGQIGSFYQLMYTGGIFLSYWVNYGVSKDLPSTPRQWQIPVGLQLLPAGILGLGVLTLKESTRWLTLKGRHEEAWASLCWIRANSGPSVELEMEEIRNGVALEQRATEGFRLTELITVKANLKRVCLAFAVFTAQQATGATAFAYYSPQYFALIVGKGNDRALLLSGIFGAVKVVACGLFVIFVAERVPRKAILTAGAVFMAATQFITAAVLKTHPAPGGGKATGSGIATVAMIYLFVVAYNFSWGPLPWPYVSEIFPTRIREPGIGIGVAAQWLFNFVFTIATPYMIADLKWGTFLFWGVCDIVIAAGVWLVMVETRGRSLEDISGTVMNDEGKLGSDDEVEGRAERPKST</sequence>
<dbReference type="PRINTS" id="PR00171">
    <property type="entry name" value="SUGRTRNSPORT"/>
</dbReference>
<feature type="transmembrane region" description="Helical" evidence="9">
    <location>
        <begin position="463"/>
        <end position="484"/>
    </location>
</feature>
<feature type="transmembrane region" description="Helical" evidence="9">
    <location>
        <begin position="113"/>
        <end position="131"/>
    </location>
</feature>
<comment type="similarity">
    <text evidence="2 7">Belongs to the major facilitator superfamily. Sugar transporter (TC 2.A.1.1) family.</text>
</comment>
<keyword evidence="5 9" id="KW-1133">Transmembrane helix</keyword>
<evidence type="ECO:0000256" key="7">
    <source>
        <dbReference type="RuleBase" id="RU003346"/>
    </source>
</evidence>
<dbReference type="PANTHER" id="PTHR48022">
    <property type="entry name" value="PLASTIDIC GLUCOSE TRANSPORTER 4"/>
    <property type="match status" value="1"/>
</dbReference>
<reference evidence="11 12" key="1">
    <citation type="submission" date="2018-02" db="EMBL/GenBank/DDBJ databases">
        <title>Draft genome sequences of Elsinoe sp., causing black scab on jojoba.</title>
        <authorList>
            <person name="Stodart B."/>
            <person name="Jeffress S."/>
            <person name="Ash G."/>
            <person name="Arun Chinnappa K."/>
        </authorList>
    </citation>
    <scope>NUCLEOTIDE SEQUENCE [LARGE SCALE GENOMIC DNA]</scope>
    <source>
        <strain evidence="11 12">Hillstone_2</strain>
    </source>
</reference>
<dbReference type="InterPro" id="IPR003663">
    <property type="entry name" value="Sugar/inositol_transpt"/>
</dbReference>
<evidence type="ECO:0000256" key="2">
    <source>
        <dbReference type="ARBA" id="ARBA00010992"/>
    </source>
</evidence>
<dbReference type="AlphaFoldDB" id="A0A4U7BDA8"/>
<dbReference type="GO" id="GO:0016020">
    <property type="term" value="C:membrane"/>
    <property type="evidence" value="ECO:0007669"/>
    <property type="project" value="UniProtKB-SubCell"/>
</dbReference>
<organism evidence="11 12">
    <name type="scientific">Elsinoe australis</name>
    <dbReference type="NCBI Taxonomy" id="40998"/>
    <lineage>
        <taxon>Eukaryota</taxon>
        <taxon>Fungi</taxon>
        <taxon>Dikarya</taxon>
        <taxon>Ascomycota</taxon>
        <taxon>Pezizomycotina</taxon>
        <taxon>Dothideomycetes</taxon>
        <taxon>Dothideomycetidae</taxon>
        <taxon>Myriangiales</taxon>
        <taxon>Elsinoaceae</taxon>
        <taxon>Elsinoe</taxon>
    </lineage>
</organism>
<feature type="transmembrane region" description="Helical" evidence="9">
    <location>
        <begin position="361"/>
        <end position="381"/>
    </location>
</feature>
<dbReference type="InterPro" id="IPR005829">
    <property type="entry name" value="Sugar_transporter_CS"/>
</dbReference>
<dbReference type="EMBL" id="PTQR01000021">
    <property type="protein sequence ID" value="TKX25987.1"/>
    <property type="molecule type" value="Genomic_DNA"/>
</dbReference>
<name>A0A4U7BDA8_9PEZI</name>
<keyword evidence="11" id="KW-0762">Sugar transport</keyword>
<keyword evidence="6 9" id="KW-0472">Membrane</keyword>
<keyword evidence="3 7" id="KW-0813">Transport</keyword>
<dbReference type="FunFam" id="1.20.1250.20:FF:000090">
    <property type="entry name" value="MFS sugar transporter, putative"/>
    <property type="match status" value="1"/>
</dbReference>
<dbReference type="PROSITE" id="PS00217">
    <property type="entry name" value="SUGAR_TRANSPORT_2"/>
    <property type="match status" value="1"/>
</dbReference>
<dbReference type="Pfam" id="PF00083">
    <property type="entry name" value="Sugar_tr"/>
    <property type="match status" value="1"/>
</dbReference>